<dbReference type="SMART" id="SM00871">
    <property type="entry name" value="AraC_E_bind"/>
    <property type="match status" value="1"/>
</dbReference>
<organism evidence="2 3">
    <name type="scientific">Chitinophaga rupis</name>
    <dbReference type="NCBI Taxonomy" id="573321"/>
    <lineage>
        <taxon>Bacteria</taxon>
        <taxon>Pseudomonadati</taxon>
        <taxon>Bacteroidota</taxon>
        <taxon>Chitinophagia</taxon>
        <taxon>Chitinophagales</taxon>
        <taxon>Chitinophagaceae</taxon>
        <taxon>Chitinophaga</taxon>
    </lineage>
</organism>
<dbReference type="InterPro" id="IPR029442">
    <property type="entry name" value="GyrI-like"/>
</dbReference>
<dbReference type="Proteomes" id="UP000198984">
    <property type="component" value="Unassembled WGS sequence"/>
</dbReference>
<name>A0A1H7IF92_9BACT</name>
<evidence type="ECO:0000259" key="1">
    <source>
        <dbReference type="SMART" id="SM00871"/>
    </source>
</evidence>
<dbReference type="Pfam" id="PF01965">
    <property type="entry name" value="DJ-1_PfpI"/>
    <property type="match status" value="1"/>
</dbReference>
<protein>
    <submittedName>
        <fullName evidence="2">Putative intracellular protease/amidase</fullName>
    </submittedName>
</protein>
<keyword evidence="2" id="KW-0378">Hydrolase</keyword>
<dbReference type="InterPro" id="IPR002818">
    <property type="entry name" value="DJ-1/PfpI"/>
</dbReference>
<keyword evidence="2" id="KW-0645">Protease</keyword>
<dbReference type="InterPro" id="IPR011256">
    <property type="entry name" value="Reg_factor_effector_dom_sf"/>
</dbReference>
<evidence type="ECO:0000313" key="3">
    <source>
        <dbReference type="Proteomes" id="UP000198984"/>
    </source>
</evidence>
<dbReference type="GO" id="GO:0006508">
    <property type="term" value="P:proteolysis"/>
    <property type="evidence" value="ECO:0007669"/>
    <property type="project" value="UniProtKB-KW"/>
</dbReference>
<dbReference type="RefSeq" id="WP_089906563.1">
    <property type="nucleotide sequence ID" value="NZ_FOBB01000001.1"/>
</dbReference>
<dbReference type="SUPFAM" id="SSF52317">
    <property type="entry name" value="Class I glutamine amidotransferase-like"/>
    <property type="match status" value="1"/>
</dbReference>
<accession>A0A1H7IF92</accession>
<dbReference type="AlphaFoldDB" id="A0A1H7IF92"/>
<sequence length="346" mass="38368">MQPPKNCYLFVFDGYSDWEPALALYGLNTFTSVEVITFSEDGKPVTSGGGIVLNPAKSLADVDAAAVDFLLLPGGHSMENGEHRELIPLITQLLQAQKTLAAICGATVFLARHGFLDHVQHTSNDLQLLKTRVPGYKAAKHYVQAPVITDRHIITAAGTAMVEFTQAIYQELGLAQHENLCFWLQFFLKSGAPQIEHIAPFRFFYRSYYTNLAGMMGLVRMAPKELVRAAIANDLELAGPQHWHYYGFNGDPESYFTLEIGVPVTTLKEVPAPYACKTVPAFQCVSMQHNGDWDNLHETYEKLINGMLSAGLPMSGHNREQYIHCDFEHPAANITRVQVGIKTDPA</sequence>
<feature type="domain" description="AraC effector-binding" evidence="1">
    <location>
        <begin position="191"/>
        <end position="342"/>
    </location>
</feature>
<dbReference type="OrthoDB" id="6003696at2"/>
<dbReference type="GO" id="GO:0006355">
    <property type="term" value="P:regulation of DNA-templated transcription"/>
    <property type="evidence" value="ECO:0007669"/>
    <property type="project" value="TreeGrafter"/>
</dbReference>
<dbReference type="InterPro" id="IPR052158">
    <property type="entry name" value="INH-QAR"/>
</dbReference>
<reference evidence="2 3" key="1">
    <citation type="submission" date="2016-10" db="EMBL/GenBank/DDBJ databases">
        <authorList>
            <person name="de Groot N.N."/>
        </authorList>
    </citation>
    <scope>NUCLEOTIDE SEQUENCE [LARGE SCALE GENOMIC DNA]</scope>
    <source>
        <strain evidence="2 3">DSM 21039</strain>
    </source>
</reference>
<dbReference type="InterPro" id="IPR010499">
    <property type="entry name" value="AraC_E-bd"/>
</dbReference>
<keyword evidence="3" id="KW-1185">Reference proteome</keyword>
<dbReference type="STRING" id="573321.SAMN04488505_101500"/>
<dbReference type="PANTHER" id="PTHR43130">
    <property type="entry name" value="ARAC-FAMILY TRANSCRIPTIONAL REGULATOR"/>
    <property type="match status" value="1"/>
</dbReference>
<dbReference type="Gene3D" id="3.40.50.880">
    <property type="match status" value="1"/>
</dbReference>
<gene>
    <name evidence="2" type="ORF">SAMN04488505_101500</name>
</gene>
<dbReference type="EMBL" id="FOBB01000001">
    <property type="protein sequence ID" value="SEK59305.1"/>
    <property type="molecule type" value="Genomic_DNA"/>
</dbReference>
<evidence type="ECO:0000313" key="2">
    <source>
        <dbReference type="EMBL" id="SEK59305.1"/>
    </source>
</evidence>
<dbReference type="SUPFAM" id="SSF55136">
    <property type="entry name" value="Probable bacterial effector-binding domain"/>
    <property type="match status" value="1"/>
</dbReference>
<dbReference type="Pfam" id="PF06445">
    <property type="entry name" value="GyrI-like"/>
    <property type="match status" value="1"/>
</dbReference>
<dbReference type="Gene3D" id="3.20.80.10">
    <property type="entry name" value="Regulatory factor, effector binding domain"/>
    <property type="match status" value="1"/>
</dbReference>
<dbReference type="InterPro" id="IPR029062">
    <property type="entry name" value="Class_I_gatase-like"/>
</dbReference>
<dbReference type="GO" id="GO:0008233">
    <property type="term" value="F:peptidase activity"/>
    <property type="evidence" value="ECO:0007669"/>
    <property type="project" value="UniProtKB-KW"/>
</dbReference>
<proteinExistence type="predicted"/>
<dbReference type="PANTHER" id="PTHR43130:SF3">
    <property type="entry name" value="HTH-TYPE TRANSCRIPTIONAL REGULATOR RV1931C"/>
    <property type="match status" value="1"/>
</dbReference>